<dbReference type="Gramene" id="KGN66543">
    <property type="protein sequence ID" value="KGN66543"/>
    <property type="gene ID" value="Csa_1G629000"/>
</dbReference>
<reference evidence="2 3" key="1">
    <citation type="journal article" date="2009" name="Nat. Genet.">
        <title>The genome of the cucumber, Cucumis sativus L.</title>
        <authorList>
            <person name="Huang S."/>
            <person name="Li R."/>
            <person name="Zhang Z."/>
            <person name="Li L."/>
            <person name="Gu X."/>
            <person name="Fan W."/>
            <person name="Lucas W.J."/>
            <person name="Wang X."/>
            <person name="Xie B."/>
            <person name="Ni P."/>
            <person name="Ren Y."/>
            <person name="Zhu H."/>
            <person name="Li J."/>
            <person name="Lin K."/>
            <person name="Jin W."/>
            <person name="Fei Z."/>
            <person name="Li G."/>
            <person name="Staub J."/>
            <person name="Kilian A."/>
            <person name="van der Vossen E.A."/>
            <person name="Wu Y."/>
            <person name="Guo J."/>
            <person name="He J."/>
            <person name="Jia Z."/>
            <person name="Ren Y."/>
            <person name="Tian G."/>
            <person name="Lu Y."/>
            <person name="Ruan J."/>
            <person name="Qian W."/>
            <person name="Wang M."/>
            <person name="Huang Q."/>
            <person name="Li B."/>
            <person name="Xuan Z."/>
            <person name="Cao J."/>
            <person name="Asan"/>
            <person name="Wu Z."/>
            <person name="Zhang J."/>
            <person name="Cai Q."/>
            <person name="Bai Y."/>
            <person name="Zhao B."/>
            <person name="Han Y."/>
            <person name="Li Y."/>
            <person name="Li X."/>
            <person name="Wang S."/>
            <person name="Shi Q."/>
            <person name="Liu S."/>
            <person name="Cho W.K."/>
            <person name="Kim J.Y."/>
            <person name="Xu Y."/>
            <person name="Heller-Uszynska K."/>
            <person name="Miao H."/>
            <person name="Cheng Z."/>
            <person name="Zhang S."/>
            <person name="Wu J."/>
            <person name="Yang Y."/>
            <person name="Kang H."/>
            <person name="Li M."/>
            <person name="Liang H."/>
            <person name="Ren X."/>
            <person name="Shi Z."/>
            <person name="Wen M."/>
            <person name="Jian M."/>
            <person name="Yang H."/>
            <person name="Zhang G."/>
            <person name="Yang Z."/>
            <person name="Chen R."/>
            <person name="Liu S."/>
            <person name="Li J."/>
            <person name="Ma L."/>
            <person name="Liu H."/>
            <person name="Zhou Y."/>
            <person name="Zhao J."/>
            <person name="Fang X."/>
            <person name="Li G."/>
            <person name="Fang L."/>
            <person name="Li Y."/>
            <person name="Liu D."/>
            <person name="Zheng H."/>
            <person name="Zhang Y."/>
            <person name="Qin N."/>
            <person name="Li Z."/>
            <person name="Yang G."/>
            <person name="Yang S."/>
            <person name="Bolund L."/>
            <person name="Kristiansen K."/>
            <person name="Zheng H."/>
            <person name="Li S."/>
            <person name="Zhang X."/>
            <person name="Yang H."/>
            <person name="Wang J."/>
            <person name="Sun R."/>
            <person name="Zhang B."/>
            <person name="Jiang S."/>
            <person name="Wang J."/>
            <person name="Du Y."/>
            <person name="Li S."/>
        </authorList>
    </citation>
    <scope>NUCLEOTIDE SEQUENCE [LARGE SCALE GENOMIC DNA]</scope>
    <source>
        <strain evidence="3">cv. 9930</strain>
    </source>
</reference>
<evidence type="ECO:0000313" key="3">
    <source>
        <dbReference type="Proteomes" id="UP000029981"/>
    </source>
</evidence>
<feature type="compositionally biased region" description="Basic and acidic residues" evidence="1">
    <location>
        <begin position="1"/>
        <end position="12"/>
    </location>
</feature>
<keyword evidence="3" id="KW-1185">Reference proteome</keyword>
<dbReference type="AlphaFoldDB" id="A0A0A0LXS2"/>
<reference evidence="2 3" key="2">
    <citation type="journal article" date="2009" name="PLoS ONE">
        <title>An integrated genetic and cytogenetic map of the cucumber genome.</title>
        <authorList>
            <person name="Ren Y."/>
            <person name="Zhang Z."/>
            <person name="Liu J."/>
            <person name="Staub J.E."/>
            <person name="Han Y."/>
            <person name="Cheng Z."/>
            <person name="Li X."/>
            <person name="Lu J."/>
            <person name="Miao H."/>
            <person name="Kang H."/>
            <person name="Xie B."/>
            <person name="Gu X."/>
            <person name="Wang X."/>
            <person name="Du Y."/>
            <person name="Jin W."/>
            <person name="Huang S."/>
        </authorList>
    </citation>
    <scope>NUCLEOTIDE SEQUENCE [LARGE SCALE GENOMIC DNA]</scope>
    <source>
        <strain evidence="3">cv. 9930</strain>
    </source>
</reference>
<gene>
    <name evidence="2" type="ORF">Csa_1G629000</name>
</gene>
<protein>
    <submittedName>
        <fullName evidence="2">Uncharacterized protein</fullName>
    </submittedName>
</protein>
<name>A0A0A0LXS2_CUCSA</name>
<dbReference type="EMBL" id="CM002922">
    <property type="protein sequence ID" value="KGN66543.1"/>
    <property type="molecule type" value="Genomic_DNA"/>
</dbReference>
<sequence length="113" mass="12387">MAMVEKDCERVELGPSGGLQFPQWNQLSPEVEAAMSSKSKPQNPQKPNPNPKVPSKIPIAHPPSSFFLSLKFFITCSHQQPPQSSSSSSFLFIFLSIFSPFIPLKPPPPHGGD</sequence>
<evidence type="ECO:0000313" key="2">
    <source>
        <dbReference type="EMBL" id="KGN66543.1"/>
    </source>
</evidence>
<reference evidence="2 3" key="3">
    <citation type="journal article" date="2010" name="BMC Genomics">
        <title>Transcriptome sequencing and comparative analysis of cucumber flowers with different sex types.</title>
        <authorList>
            <person name="Guo S."/>
            <person name="Zheng Y."/>
            <person name="Joung J.G."/>
            <person name="Liu S."/>
            <person name="Zhang Z."/>
            <person name="Crasta O.R."/>
            <person name="Sobral B.W."/>
            <person name="Xu Y."/>
            <person name="Huang S."/>
            <person name="Fei Z."/>
        </authorList>
    </citation>
    <scope>NUCLEOTIDE SEQUENCE [LARGE SCALE GENOMIC DNA]</scope>
    <source>
        <strain evidence="3">cv. 9930</strain>
    </source>
</reference>
<accession>A0A0A0LXS2</accession>
<evidence type="ECO:0000256" key="1">
    <source>
        <dbReference type="SAM" id="MobiDB-lite"/>
    </source>
</evidence>
<proteinExistence type="predicted"/>
<reference evidence="2 3" key="4">
    <citation type="journal article" date="2011" name="BMC Genomics">
        <title>RNA-Seq improves annotation of protein-coding genes in the cucumber genome.</title>
        <authorList>
            <person name="Li Z."/>
            <person name="Zhang Z."/>
            <person name="Yan P."/>
            <person name="Huang S."/>
            <person name="Fei Z."/>
            <person name="Lin K."/>
        </authorList>
    </citation>
    <scope>NUCLEOTIDE SEQUENCE [LARGE SCALE GENOMIC DNA]</scope>
    <source>
        <strain evidence="3">cv. 9930</strain>
    </source>
</reference>
<organism evidence="2 3">
    <name type="scientific">Cucumis sativus</name>
    <name type="common">Cucumber</name>
    <dbReference type="NCBI Taxonomy" id="3659"/>
    <lineage>
        <taxon>Eukaryota</taxon>
        <taxon>Viridiplantae</taxon>
        <taxon>Streptophyta</taxon>
        <taxon>Embryophyta</taxon>
        <taxon>Tracheophyta</taxon>
        <taxon>Spermatophyta</taxon>
        <taxon>Magnoliopsida</taxon>
        <taxon>eudicotyledons</taxon>
        <taxon>Gunneridae</taxon>
        <taxon>Pentapetalae</taxon>
        <taxon>rosids</taxon>
        <taxon>fabids</taxon>
        <taxon>Cucurbitales</taxon>
        <taxon>Cucurbitaceae</taxon>
        <taxon>Benincaseae</taxon>
        <taxon>Cucumis</taxon>
    </lineage>
</organism>
<feature type="region of interest" description="Disordered" evidence="1">
    <location>
        <begin position="1"/>
        <end position="59"/>
    </location>
</feature>
<dbReference type="Proteomes" id="UP000029981">
    <property type="component" value="Chromosome 1"/>
</dbReference>